<organism evidence="9">
    <name type="scientific">bioreactor metagenome</name>
    <dbReference type="NCBI Taxonomy" id="1076179"/>
    <lineage>
        <taxon>unclassified sequences</taxon>
        <taxon>metagenomes</taxon>
        <taxon>ecological metagenomes</taxon>
    </lineage>
</organism>
<dbReference type="SUPFAM" id="SSF161098">
    <property type="entry name" value="MetI-like"/>
    <property type="match status" value="1"/>
</dbReference>
<feature type="transmembrane region" description="Helical" evidence="7">
    <location>
        <begin position="110"/>
        <end position="130"/>
    </location>
</feature>
<dbReference type="Gene3D" id="1.10.3720.10">
    <property type="entry name" value="MetI-like"/>
    <property type="match status" value="1"/>
</dbReference>
<sequence>MSRTPHYLYKQERKAALFFLLPLLVGLGVFYFFAFFQNVYFSFTDLGSFGKPRFIGLENYRRLFADPKFHRSLSNTLMYVVLCVPAIVILSTLNAFLLSKLQRMSTMFRTLLFLPAITMPAAIGILWRWLFNYKFGLINVLLNALKLESVAWLSEPDVVLYSVSIVLIWSMLATQMVILLAGMQNIPTMYYEAALIDGAGTMQSFFRITLPLLSPTLFFVITISIINVFQIFDFIFLMIRSTSLAIQYSSSLVYYFYDRSFVAFEKGYGVAVSLVLFVIILIVTIFQFVMQKRWVHYS</sequence>
<dbReference type="GO" id="GO:0055085">
    <property type="term" value="P:transmembrane transport"/>
    <property type="evidence" value="ECO:0007669"/>
    <property type="project" value="InterPro"/>
</dbReference>
<dbReference type="EMBL" id="VSSQ01000764">
    <property type="protein sequence ID" value="MPM00961.1"/>
    <property type="molecule type" value="Genomic_DNA"/>
</dbReference>
<evidence type="ECO:0000256" key="3">
    <source>
        <dbReference type="ARBA" id="ARBA00022475"/>
    </source>
</evidence>
<feature type="transmembrane region" description="Helical" evidence="7">
    <location>
        <begin position="15"/>
        <end position="36"/>
    </location>
</feature>
<keyword evidence="3" id="KW-1003">Cell membrane</keyword>
<feature type="transmembrane region" description="Helical" evidence="7">
    <location>
        <begin position="158"/>
        <end position="183"/>
    </location>
</feature>
<evidence type="ECO:0000256" key="1">
    <source>
        <dbReference type="ARBA" id="ARBA00004651"/>
    </source>
</evidence>
<keyword evidence="6 7" id="KW-0472">Membrane</keyword>
<evidence type="ECO:0000256" key="2">
    <source>
        <dbReference type="ARBA" id="ARBA00022448"/>
    </source>
</evidence>
<feature type="transmembrane region" description="Helical" evidence="7">
    <location>
        <begin position="269"/>
        <end position="290"/>
    </location>
</feature>
<comment type="caution">
    <text evidence="9">The sequence shown here is derived from an EMBL/GenBank/DDBJ whole genome shotgun (WGS) entry which is preliminary data.</text>
</comment>
<evidence type="ECO:0000256" key="7">
    <source>
        <dbReference type="SAM" id="Phobius"/>
    </source>
</evidence>
<dbReference type="InterPro" id="IPR051393">
    <property type="entry name" value="ABC_transporter_permease"/>
</dbReference>
<dbReference type="InterPro" id="IPR000515">
    <property type="entry name" value="MetI-like"/>
</dbReference>
<dbReference type="PANTHER" id="PTHR30193:SF37">
    <property type="entry name" value="INNER MEMBRANE ABC TRANSPORTER PERMEASE PROTEIN YCJO"/>
    <property type="match status" value="1"/>
</dbReference>
<feature type="domain" description="ABC transmembrane type-1" evidence="8">
    <location>
        <begin position="73"/>
        <end position="287"/>
    </location>
</feature>
<dbReference type="PANTHER" id="PTHR30193">
    <property type="entry name" value="ABC TRANSPORTER PERMEASE PROTEIN"/>
    <property type="match status" value="1"/>
</dbReference>
<comment type="subcellular location">
    <subcellularLocation>
        <location evidence="1">Cell membrane</location>
        <topology evidence="1">Multi-pass membrane protein</topology>
    </subcellularLocation>
</comment>
<gene>
    <name evidence="9" type="primary">araP_1</name>
    <name evidence="9" type="ORF">SDC9_47198</name>
</gene>
<evidence type="ECO:0000256" key="6">
    <source>
        <dbReference type="ARBA" id="ARBA00023136"/>
    </source>
</evidence>
<dbReference type="InterPro" id="IPR035906">
    <property type="entry name" value="MetI-like_sf"/>
</dbReference>
<keyword evidence="4 7" id="KW-0812">Transmembrane</keyword>
<feature type="transmembrane region" description="Helical" evidence="7">
    <location>
        <begin position="204"/>
        <end position="229"/>
    </location>
</feature>
<name>A0A644WBW0_9ZZZZ</name>
<evidence type="ECO:0000256" key="5">
    <source>
        <dbReference type="ARBA" id="ARBA00022989"/>
    </source>
</evidence>
<evidence type="ECO:0000313" key="9">
    <source>
        <dbReference type="EMBL" id="MPM00961.1"/>
    </source>
</evidence>
<dbReference type="CDD" id="cd06261">
    <property type="entry name" value="TM_PBP2"/>
    <property type="match status" value="1"/>
</dbReference>
<evidence type="ECO:0000259" key="8">
    <source>
        <dbReference type="PROSITE" id="PS50928"/>
    </source>
</evidence>
<accession>A0A644WBW0</accession>
<keyword evidence="5 7" id="KW-1133">Transmembrane helix</keyword>
<dbReference type="AlphaFoldDB" id="A0A644WBW0"/>
<evidence type="ECO:0000256" key="4">
    <source>
        <dbReference type="ARBA" id="ARBA00022692"/>
    </source>
</evidence>
<dbReference type="Pfam" id="PF00528">
    <property type="entry name" value="BPD_transp_1"/>
    <property type="match status" value="1"/>
</dbReference>
<feature type="transmembrane region" description="Helical" evidence="7">
    <location>
        <begin position="77"/>
        <end position="98"/>
    </location>
</feature>
<proteinExistence type="predicted"/>
<protein>
    <submittedName>
        <fullName evidence="9">L-arabinose transport system permease protein AraP</fullName>
    </submittedName>
</protein>
<keyword evidence="2" id="KW-0813">Transport</keyword>
<reference evidence="9" key="1">
    <citation type="submission" date="2019-08" db="EMBL/GenBank/DDBJ databases">
        <authorList>
            <person name="Kucharzyk K."/>
            <person name="Murdoch R.W."/>
            <person name="Higgins S."/>
            <person name="Loffler F."/>
        </authorList>
    </citation>
    <scope>NUCLEOTIDE SEQUENCE</scope>
</reference>
<dbReference type="GO" id="GO:0005886">
    <property type="term" value="C:plasma membrane"/>
    <property type="evidence" value="ECO:0007669"/>
    <property type="project" value="UniProtKB-SubCell"/>
</dbReference>
<dbReference type="PROSITE" id="PS50928">
    <property type="entry name" value="ABC_TM1"/>
    <property type="match status" value="1"/>
</dbReference>